<keyword evidence="2 4" id="KW-0378">Hydrolase</keyword>
<dbReference type="InterPro" id="IPR041792">
    <property type="entry name" value="MPP_PAP"/>
</dbReference>
<dbReference type="Proteomes" id="UP000837801">
    <property type="component" value="Unassembled WGS sequence"/>
</dbReference>
<evidence type="ECO:0000313" key="7">
    <source>
        <dbReference type="EMBL" id="CAH2352770.1"/>
    </source>
</evidence>
<dbReference type="InterPro" id="IPR004843">
    <property type="entry name" value="Calcineurin-like_PHP"/>
</dbReference>
<dbReference type="InterPro" id="IPR039331">
    <property type="entry name" value="PAPs-like"/>
</dbReference>
<evidence type="ECO:0000256" key="4">
    <source>
        <dbReference type="RuleBase" id="RU361203"/>
    </source>
</evidence>
<protein>
    <recommendedName>
        <fullName evidence="4">Purple acid phosphatase</fullName>
        <ecNumber evidence="4">3.1.3.2</ecNumber>
    </recommendedName>
</protein>
<evidence type="ECO:0000256" key="3">
    <source>
        <dbReference type="ARBA" id="ARBA00023180"/>
    </source>
</evidence>
<dbReference type="SUPFAM" id="SSF49363">
    <property type="entry name" value="Purple acid phosphatase, N-terminal domain"/>
    <property type="match status" value="1"/>
</dbReference>
<feature type="domain" description="Fibronectin type-III" evidence="6">
    <location>
        <begin position="21"/>
        <end position="116"/>
    </location>
</feature>
<dbReference type="GO" id="GO:0046872">
    <property type="term" value="F:metal ion binding"/>
    <property type="evidence" value="ECO:0007669"/>
    <property type="project" value="InterPro"/>
</dbReference>
<keyword evidence="8" id="KW-1185">Reference proteome</keyword>
<dbReference type="PROSITE" id="PS50853">
    <property type="entry name" value="FN3"/>
    <property type="match status" value="1"/>
</dbReference>
<comment type="similarity">
    <text evidence="4">Belongs to the metallophosphoesterase superfamily. Purple acid phosphatase family.</text>
</comment>
<evidence type="ECO:0000259" key="6">
    <source>
        <dbReference type="PROSITE" id="PS50853"/>
    </source>
</evidence>
<comment type="catalytic activity">
    <reaction evidence="4">
        <text>a phosphate monoester + H2O = an alcohol + phosphate</text>
        <dbReference type="Rhea" id="RHEA:15017"/>
        <dbReference type="ChEBI" id="CHEBI:15377"/>
        <dbReference type="ChEBI" id="CHEBI:30879"/>
        <dbReference type="ChEBI" id="CHEBI:43474"/>
        <dbReference type="ChEBI" id="CHEBI:67140"/>
        <dbReference type="EC" id="3.1.3.2"/>
    </reaction>
</comment>
<dbReference type="InterPro" id="IPR029052">
    <property type="entry name" value="Metallo-depent_PP-like"/>
</dbReference>
<organism evidence="7 8">
    <name type="scientific">[Candida] railenensis</name>
    <dbReference type="NCBI Taxonomy" id="45579"/>
    <lineage>
        <taxon>Eukaryota</taxon>
        <taxon>Fungi</taxon>
        <taxon>Dikarya</taxon>
        <taxon>Ascomycota</taxon>
        <taxon>Saccharomycotina</taxon>
        <taxon>Pichiomycetes</taxon>
        <taxon>Debaryomycetaceae</taxon>
        <taxon>Kurtzmaniella</taxon>
    </lineage>
</organism>
<accession>A0A9P0QPZ7</accession>
<dbReference type="PANTHER" id="PTHR22953">
    <property type="entry name" value="ACID PHOSPHATASE RELATED"/>
    <property type="match status" value="1"/>
</dbReference>
<gene>
    <name evidence="7" type="ORF">CLIB1423_08S00694</name>
</gene>
<dbReference type="InterPro" id="IPR025733">
    <property type="entry name" value="PAPs_C"/>
</dbReference>
<keyword evidence="1" id="KW-0732">Signal</keyword>
<reference evidence="7" key="1">
    <citation type="submission" date="2022-03" db="EMBL/GenBank/DDBJ databases">
        <authorList>
            <person name="Legras J.-L."/>
            <person name="Devillers H."/>
            <person name="Grondin C."/>
        </authorList>
    </citation>
    <scope>NUCLEOTIDE SEQUENCE</scope>
    <source>
        <strain evidence="7">CLIB 1423</strain>
    </source>
</reference>
<dbReference type="InterPro" id="IPR008963">
    <property type="entry name" value="Purple_acid_Pase-like_N"/>
</dbReference>
<proteinExistence type="inferred from homology"/>
<dbReference type="EMBL" id="CAKXYY010000008">
    <property type="protein sequence ID" value="CAH2352770.1"/>
    <property type="molecule type" value="Genomic_DNA"/>
</dbReference>
<evidence type="ECO:0000256" key="2">
    <source>
        <dbReference type="ARBA" id="ARBA00022801"/>
    </source>
</evidence>
<dbReference type="InterPro" id="IPR003961">
    <property type="entry name" value="FN3_dom"/>
</dbReference>
<dbReference type="GO" id="GO:0003993">
    <property type="term" value="F:acid phosphatase activity"/>
    <property type="evidence" value="ECO:0007669"/>
    <property type="project" value="UniProtKB-EC"/>
</dbReference>
<feature type="compositionally biased region" description="Low complexity" evidence="5">
    <location>
        <begin position="595"/>
        <end position="605"/>
    </location>
</feature>
<evidence type="ECO:0000256" key="5">
    <source>
        <dbReference type="SAM" id="MobiDB-lite"/>
    </source>
</evidence>
<feature type="region of interest" description="Disordered" evidence="5">
    <location>
        <begin position="465"/>
        <end position="490"/>
    </location>
</feature>
<sequence>MLSGALAINLAIQPMPRDLSSPSQQRVAFLGDTGVTVSWNTYQQLSNPTVKYGLSPSDLTETADSSSSTTYLTSTTWNNHVQITGLESGTTYYYQVENDSEVYSFSTAKAPGTNEEFSFAVVVDLGTMGDLGLSDHGPEDGLLAVGEQNTMQSLQDLLDEYEFVLHPGDIAYADYWLKEEYQGYLGNITLSTGYQVYEQILNAFYDGMRPVTANKPYMVGPGNHEADCDNGGYKSYTNSICPPGQTNFTGFKNHWNMPGDLSGGAGNMWYSFDYGLVHYVSYDTETDFPNGVLGPESVAPNGNVGSYENEQLDWLINDLKNVDRTKTPWVIAQGHRPWYVAGEACTTCQTAFESTLNDYGVDIVLAGHVHNYERIGPIGTGGVIDPNGLNNPSSPLYILNGIAGHYDGIDDLVTPLPDYVNFAQDTAYGWSKFTVHNCTHITHEFIASNNNTVLDRATLYKANSCPAENNTTSSSSIVSSSTSASSSSSASGSASLSSGYNSTSAAPQTSSVASELSSAVAETSTITAAHTTVVTITSCSDNKCSEVLFTSTFPTSADDYTETETNSHTTVITITSCEDNKCTEILSTSTLAGQSESTEVSSTSTLAGESEGTDTVTENVVSTSEAEVISSSETPVTPLSSSILSDSSSSAAATTHAVTTAVNSGSRLSARNVVVAAFALFAI</sequence>
<evidence type="ECO:0000256" key="1">
    <source>
        <dbReference type="ARBA" id="ARBA00022729"/>
    </source>
</evidence>
<name>A0A9P0QPZ7_9ASCO</name>
<dbReference type="Pfam" id="PF16656">
    <property type="entry name" value="Pur_ac_phosph_N"/>
    <property type="match status" value="1"/>
</dbReference>
<dbReference type="Pfam" id="PF14008">
    <property type="entry name" value="Metallophos_C"/>
    <property type="match status" value="1"/>
</dbReference>
<dbReference type="CDD" id="cd00839">
    <property type="entry name" value="MPP_PAPs"/>
    <property type="match status" value="1"/>
</dbReference>
<keyword evidence="3" id="KW-0325">Glycoprotein</keyword>
<dbReference type="OrthoDB" id="45007at2759"/>
<dbReference type="PANTHER" id="PTHR22953:SF145">
    <property type="entry name" value="PURPLE ACID PHOSPHATASE"/>
    <property type="match status" value="1"/>
</dbReference>
<dbReference type="Pfam" id="PF00149">
    <property type="entry name" value="Metallophos"/>
    <property type="match status" value="1"/>
</dbReference>
<dbReference type="Gene3D" id="2.60.40.380">
    <property type="entry name" value="Purple acid phosphatase-like, N-terminal"/>
    <property type="match status" value="1"/>
</dbReference>
<comment type="caution">
    <text evidence="7">The sequence shown here is derived from an EMBL/GenBank/DDBJ whole genome shotgun (WGS) entry which is preliminary data.</text>
</comment>
<dbReference type="SUPFAM" id="SSF56300">
    <property type="entry name" value="Metallo-dependent phosphatases"/>
    <property type="match status" value="1"/>
</dbReference>
<dbReference type="Gene3D" id="3.60.21.10">
    <property type="match status" value="1"/>
</dbReference>
<dbReference type="AlphaFoldDB" id="A0A9P0QPZ7"/>
<evidence type="ECO:0000313" key="8">
    <source>
        <dbReference type="Proteomes" id="UP000837801"/>
    </source>
</evidence>
<dbReference type="EC" id="3.1.3.2" evidence="4"/>
<dbReference type="InterPro" id="IPR015914">
    <property type="entry name" value="PAPs_N"/>
</dbReference>
<feature type="region of interest" description="Disordered" evidence="5">
    <location>
        <begin position="593"/>
        <end position="616"/>
    </location>
</feature>
<feature type="compositionally biased region" description="Low complexity" evidence="5">
    <location>
        <begin position="471"/>
        <end position="490"/>
    </location>
</feature>